<protein>
    <submittedName>
        <fullName evidence="1">Uncharacterized protein</fullName>
    </submittedName>
</protein>
<comment type="caution">
    <text evidence="1">The sequence shown here is derived from an EMBL/GenBank/DDBJ whole genome shotgun (WGS) entry which is preliminary data.</text>
</comment>
<sequence>MLFFCCHVSGRSCRWQVLQVMEGVAFRGREDSDSLRYYK</sequence>
<dbReference type="Proteomes" id="UP000005561">
    <property type="component" value="Unassembled WGS sequence"/>
</dbReference>
<dbReference type="AlphaFoldDB" id="C6LIW2"/>
<organism evidence="1 2">
    <name type="scientific">Marvinbryantia formatexigens DSM 14469</name>
    <dbReference type="NCBI Taxonomy" id="478749"/>
    <lineage>
        <taxon>Bacteria</taxon>
        <taxon>Bacillati</taxon>
        <taxon>Bacillota</taxon>
        <taxon>Clostridia</taxon>
        <taxon>Lachnospirales</taxon>
        <taxon>Lachnospiraceae</taxon>
        <taxon>Marvinbryantia</taxon>
    </lineage>
</organism>
<evidence type="ECO:0000313" key="1">
    <source>
        <dbReference type="EMBL" id="EET59501.1"/>
    </source>
</evidence>
<dbReference type="EMBL" id="ACCL02000018">
    <property type="protein sequence ID" value="EET59501.1"/>
    <property type="molecule type" value="Genomic_DNA"/>
</dbReference>
<proteinExistence type="predicted"/>
<reference evidence="1" key="1">
    <citation type="submission" date="2009-07" db="EMBL/GenBank/DDBJ databases">
        <authorList>
            <person name="Weinstock G."/>
            <person name="Sodergren E."/>
            <person name="Clifton S."/>
            <person name="Fulton L."/>
            <person name="Fulton B."/>
            <person name="Courtney L."/>
            <person name="Fronick C."/>
            <person name="Harrison M."/>
            <person name="Strong C."/>
            <person name="Farmer C."/>
            <person name="Delahaunty K."/>
            <person name="Markovic C."/>
            <person name="Hall O."/>
            <person name="Minx P."/>
            <person name="Tomlinson C."/>
            <person name="Mitreva M."/>
            <person name="Nelson J."/>
            <person name="Hou S."/>
            <person name="Wollam A."/>
            <person name="Pepin K.H."/>
            <person name="Johnson M."/>
            <person name="Bhonagiri V."/>
            <person name="Nash W.E."/>
            <person name="Warren W."/>
            <person name="Chinwalla A."/>
            <person name="Mardis E.R."/>
            <person name="Wilson R.K."/>
        </authorList>
    </citation>
    <scope>NUCLEOTIDE SEQUENCE [LARGE SCALE GENOMIC DNA]</scope>
    <source>
        <strain evidence="1">DSM 14469</strain>
    </source>
</reference>
<evidence type="ECO:0000313" key="2">
    <source>
        <dbReference type="Proteomes" id="UP000005561"/>
    </source>
</evidence>
<accession>C6LIW2</accession>
<name>C6LIW2_9FIRM</name>
<keyword evidence="2" id="KW-1185">Reference proteome</keyword>
<gene>
    <name evidence="1" type="ORF">BRYFOR_08593</name>
</gene>